<dbReference type="Proteomes" id="UP000245956">
    <property type="component" value="Unassembled WGS sequence"/>
</dbReference>
<evidence type="ECO:0000313" key="1">
    <source>
        <dbReference type="EMBL" id="PWI68523.1"/>
    </source>
</evidence>
<name>A0A2U3E1Z2_PURLI</name>
<dbReference type="EMBL" id="LCWV01000014">
    <property type="protein sequence ID" value="PWI68523.1"/>
    <property type="molecule type" value="Genomic_DNA"/>
</dbReference>
<organism evidence="1 2">
    <name type="scientific">Purpureocillium lilacinum</name>
    <name type="common">Paecilomyces lilacinus</name>
    <dbReference type="NCBI Taxonomy" id="33203"/>
    <lineage>
        <taxon>Eukaryota</taxon>
        <taxon>Fungi</taxon>
        <taxon>Dikarya</taxon>
        <taxon>Ascomycota</taxon>
        <taxon>Pezizomycotina</taxon>
        <taxon>Sordariomycetes</taxon>
        <taxon>Hypocreomycetidae</taxon>
        <taxon>Hypocreales</taxon>
        <taxon>Ophiocordycipitaceae</taxon>
        <taxon>Purpureocillium</taxon>
    </lineage>
</organism>
<proteinExistence type="predicted"/>
<sequence>MPKAVLAHNGPTVAIRSTSTYVRTNKHAMAMRETGVHCQPDDPHMHRHARPVCKAEAGGRNARRRILATGRMLPRSQGGFNKTAQRKRLGIVHSSRPFSGTGQARPPPVTKMHVKEFVGSEDQAIGINSEALVAGSLGQLMPAWAQPWGRTDEAGDEARGAADAQCSVRRAEQNRAEQCHDASAAVQQQVPRTQHWPCVLRVPGLAWPGPGTRLVGSRWVDVRLAKTCDSDARPEIRETPFPPAAKHAGGRITHCRGARASWTGGGGESRDTWTTGRHLAARPLRLAWPDLASLAWRSKMPPAGIGAWRFHWGDGEDGRRHGGCGPWILGPWLAWPGLAARQPGQAVAEAALNKLPSAVLSPRRSQKRRAAGRFEALVWQTPSQSSRDDGVPGVAGPMSRTRAADKELLVIVRRSEASGQRTDHCACLEETRNAMSRERGQ</sequence>
<protein>
    <submittedName>
        <fullName evidence="1">Uncharacterized protein</fullName>
    </submittedName>
</protein>
<accession>A0A2U3E1Z2</accession>
<gene>
    <name evidence="1" type="ORF">PCL_01612</name>
</gene>
<comment type="caution">
    <text evidence="1">The sequence shown here is derived from an EMBL/GenBank/DDBJ whole genome shotgun (WGS) entry which is preliminary data.</text>
</comment>
<dbReference type="AlphaFoldDB" id="A0A2U3E1Z2"/>
<evidence type="ECO:0000313" key="2">
    <source>
        <dbReference type="Proteomes" id="UP000245956"/>
    </source>
</evidence>
<reference evidence="1 2" key="1">
    <citation type="journal article" date="2016" name="Front. Microbiol.">
        <title>Genome and transcriptome sequences reveal the specific parasitism of the nematophagous Purpureocillium lilacinum 36-1.</title>
        <authorList>
            <person name="Xie J."/>
            <person name="Li S."/>
            <person name="Mo C."/>
            <person name="Xiao X."/>
            <person name="Peng D."/>
            <person name="Wang G."/>
            <person name="Xiao Y."/>
        </authorList>
    </citation>
    <scope>NUCLEOTIDE SEQUENCE [LARGE SCALE GENOMIC DNA]</scope>
    <source>
        <strain evidence="1 2">36-1</strain>
    </source>
</reference>